<dbReference type="GO" id="GO:0015074">
    <property type="term" value="P:DNA integration"/>
    <property type="evidence" value="ECO:0007669"/>
    <property type="project" value="InterPro"/>
</dbReference>
<accession>A0A517PB56</accession>
<dbReference type="SUPFAM" id="SSF56349">
    <property type="entry name" value="DNA breaking-rejoining enzymes"/>
    <property type="match status" value="1"/>
</dbReference>
<organism evidence="2 3">
    <name type="scientific">Alienimonas californiensis</name>
    <dbReference type="NCBI Taxonomy" id="2527989"/>
    <lineage>
        <taxon>Bacteria</taxon>
        <taxon>Pseudomonadati</taxon>
        <taxon>Planctomycetota</taxon>
        <taxon>Planctomycetia</taxon>
        <taxon>Planctomycetales</taxon>
        <taxon>Planctomycetaceae</taxon>
        <taxon>Alienimonas</taxon>
    </lineage>
</organism>
<reference evidence="2 3" key="1">
    <citation type="submission" date="2019-02" db="EMBL/GenBank/DDBJ databases">
        <title>Deep-cultivation of Planctomycetes and their phenomic and genomic characterization uncovers novel biology.</title>
        <authorList>
            <person name="Wiegand S."/>
            <person name="Jogler M."/>
            <person name="Boedeker C."/>
            <person name="Pinto D."/>
            <person name="Vollmers J."/>
            <person name="Rivas-Marin E."/>
            <person name="Kohn T."/>
            <person name="Peeters S.H."/>
            <person name="Heuer A."/>
            <person name="Rast P."/>
            <person name="Oberbeckmann S."/>
            <person name="Bunk B."/>
            <person name="Jeske O."/>
            <person name="Meyerdierks A."/>
            <person name="Storesund J.E."/>
            <person name="Kallscheuer N."/>
            <person name="Luecker S."/>
            <person name="Lage O.M."/>
            <person name="Pohl T."/>
            <person name="Merkel B.J."/>
            <person name="Hornburger P."/>
            <person name="Mueller R.-W."/>
            <person name="Bruemmer F."/>
            <person name="Labrenz M."/>
            <person name="Spormann A.M."/>
            <person name="Op den Camp H."/>
            <person name="Overmann J."/>
            <person name="Amann R."/>
            <person name="Jetten M.S.M."/>
            <person name="Mascher T."/>
            <person name="Medema M.H."/>
            <person name="Devos D.P."/>
            <person name="Kaster A.-K."/>
            <person name="Ovreas L."/>
            <person name="Rohde M."/>
            <person name="Galperin M.Y."/>
            <person name="Jogler C."/>
        </authorList>
    </citation>
    <scope>NUCLEOTIDE SEQUENCE [LARGE SCALE GENOMIC DNA]</scope>
    <source>
        <strain evidence="2 3">CA12</strain>
    </source>
</reference>
<evidence type="ECO:0000313" key="2">
    <source>
        <dbReference type="EMBL" id="QDT16604.1"/>
    </source>
</evidence>
<name>A0A517PB56_9PLAN</name>
<protein>
    <recommendedName>
        <fullName evidence="4">Core-binding (CB) domain-containing protein</fullName>
    </recommendedName>
</protein>
<gene>
    <name evidence="2" type="ORF">CA12_27100</name>
</gene>
<dbReference type="InterPro" id="IPR011010">
    <property type="entry name" value="DNA_brk_join_enz"/>
</dbReference>
<dbReference type="Proteomes" id="UP000318741">
    <property type="component" value="Chromosome"/>
</dbReference>
<evidence type="ECO:0000256" key="1">
    <source>
        <dbReference type="ARBA" id="ARBA00023172"/>
    </source>
</evidence>
<dbReference type="GO" id="GO:0003677">
    <property type="term" value="F:DNA binding"/>
    <property type="evidence" value="ECO:0007669"/>
    <property type="project" value="InterPro"/>
</dbReference>
<dbReference type="AlphaFoldDB" id="A0A517PB56"/>
<dbReference type="Gene3D" id="1.10.443.10">
    <property type="entry name" value="Intergrase catalytic core"/>
    <property type="match status" value="1"/>
</dbReference>
<proteinExistence type="predicted"/>
<dbReference type="GO" id="GO:0006310">
    <property type="term" value="P:DNA recombination"/>
    <property type="evidence" value="ECO:0007669"/>
    <property type="project" value="UniProtKB-KW"/>
</dbReference>
<keyword evidence="1" id="KW-0233">DNA recombination</keyword>
<sequence length="561" mass="61685">MPRNKTRLTWNPRAGGGGRWRKIYKGRLWQSDRCRCRSDREAERAAYAAFCEWRAGLDAAGPADPKVAAAFERAQERIALRLEWCDMELAAVRRTGRVPGEEYSDAEGNQRDAAGWENYLVAAHTEAASAQRQIAAAAEHGQLPPDGWGSIAGGPDLRRLVEAVRQERPELDSPGADRRETSIAFNLEGGPVAHEARAWLRRDGEMHAGRRRSGATQAPRDRTVAGTVARYLEGMAAAGSKPSNRARAAQRLRELVAFAGADEVAGIDSAWVDRMRGKFLAQVSDGRWSQESARLAWNRARTFVRWCYERELLETLPRNLASATIRSAPAAPTPVDPAALRRLVDAAAPPAAAALLLAANCGFGSADIADLRIDQFDPRLGIVTRKRVKHDAREKAPVVQWVLWDCAVVAVRAWADARPEPADPTYSDRLFLTRDGLPAVRWKERPGREPVRLDAIRLALSRVGTKLAASGTPTPSGLRQFRGGGGLLDADPDPQYHGLSELWKGNRPTGVSARHYDRPPLVRLAKSCARLGEQYGYPTDPDRLAAAEERALRLDRQGIEA</sequence>
<dbReference type="InterPro" id="IPR013762">
    <property type="entry name" value="Integrase-like_cat_sf"/>
</dbReference>
<dbReference type="KEGG" id="acaf:CA12_27100"/>
<evidence type="ECO:0000313" key="3">
    <source>
        <dbReference type="Proteomes" id="UP000318741"/>
    </source>
</evidence>
<keyword evidence="3" id="KW-1185">Reference proteome</keyword>
<dbReference type="EMBL" id="CP036265">
    <property type="protein sequence ID" value="QDT16604.1"/>
    <property type="molecule type" value="Genomic_DNA"/>
</dbReference>
<evidence type="ECO:0008006" key="4">
    <source>
        <dbReference type="Google" id="ProtNLM"/>
    </source>
</evidence>